<dbReference type="InterPro" id="IPR000073">
    <property type="entry name" value="AB_hydrolase_1"/>
</dbReference>
<name>A0ABN5YJ79_MYCME</name>
<evidence type="ECO:0000259" key="1">
    <source>
        <dbReference type="Pfam" id="PF12697"/>
    </source>
</evidence>
<reference evidence="2 3" key="1">
    <citation type="journal article" date="2019" name="Emerg. Microbes Infect.">
        <title>Comprehensive subspecies identification of 175 nontuberculous mycobacteria species based on 7547 genomic profiles.</title>
        <authorList>
            <person name="Matsumoto Y."/>
            <person name="Kinjo T."/>
            <person name="Motooka D."/>
            <person name="Nabeya D."/>
            <person name="Jung N."/>
            <person name="Uechi K."/>
            <person name="Horii T."/>
            <person name="Iida T."/>
            <person name="Fujita J."/>
            <person name="Nakamura S."/>
        </authorList>
    </citation>
    <scope>NUCLEOTIDE SEQUENCE [LARGE SCALE GENOMIC DNA]</scope>
    <source>
        <strain evidence="2 3">JCM 12375</strain>
    </source>
</reference>
<keyword evidence="2" id="KW-0378">Hydrolase</keyword>
<proteinExistence type="predicted"/>
<dbReference type="InterPro" id="IPR029058">
    <property type="entry name" value="AB_hydrolase_fold"/>
</dbReference>
<dbReference type="Gene3D" id="3.40.50.1820">
    <property type="entry name" value="alpha/beta hydrolase"/>
    <property type="match status" value="1"/>
</dbReference>
<evidence type="ECO:0000313" key="2">
    <source>
        <dbReference type="EMBL" id="BBX37883.1"/>
    </source>
</evidence>
<evidence type="ECO:0000313" key="3">
    <source>
        <dbReference type="Proteomes" id="UP000465622"/>
    </source>
</evidence>
<gene>
    <name evidence="2" type="ORF">MMAGJ_71650</name>
</gene>
<dbReference type="PRINTS" id="PR00111">
    <property type="entry name" value="ABHYDROLASE"/>
</dbReference>
<dbReference type="SUPFAM" id="SSF53474">
    <property type="entry name" value="alpha/beta-Hydrolases"/>
    <property type="match status" value="1"/>
</dbReference>
<protein>
    <submittedName>
        <fullName evidence="2">Hydrolase</fullName>
    </submittedName>
</protein>
<dbReference type="Pfam" id="PF12697">
    <property type="entry name" value="Abhydrolase_6"/>
    <property type="match status" value="1"/>
</dbReference>
<dbReference type="EMBL" id="AP022567">
    <property type="protein sequence ID" value="BBX37883.1"/>
    <property type="molecule type" value="Genomic_DNA"/>
</dbReference>
<sequence length="296" mass="32337">MTTLDNRRNNGNTVSIMNLRDIDVQSDSRFAAVDGMRIHYKRSGTGPTVVLLHGSASSLHGVEAVAQRLWGSFDVIRLDLPGFGVTGPRPDRDYRVATYAAALARFLDVIGVEQCAVAGNSLGGNIVWNLALDHPEHLQLTGLVLINATGYPDKELPAAMALARNSIAGQLLRRFMPRRAVERSLRQAVGPNSDIVDAAMVERAHRLWNRPGNRSAFVDFLTTDQPDRSAEIPGITVPTLVLRSADMDGQHFIRDIAGSTEKVHPDGGHLLPEEDPAWVADAINDFLQSLQLRNAK</sequence>
<accession>A0ABN5YJ79</accession>
<dbReference type="PANTHER" id="PTHR46438">
    <property type="entry name" value="ALPHA/BETA-HYDROLASES SUPERFAMILY PROTEIN"/>
    <property type="match status" value="1"/>
</dbReference>
<dbReference type="Proteomes" id="UP000465622">
    <property type="component" value="Chromosome"/>
</dbReference>
<feature type="domain" description="AB hydrolase-1" evidence="1">
    <location>
        <begin position="49"/>
        <end position="282"/>
    </location>
</feature>
<organism evidence="2 3">
    <name type="scientific">Mycolicibacterium mageritense</name>
    <name type="common">Mycobacterium mageritense</name>
    <dbReference type="NCBI Taxonomy" id="53462"/>
    <lineage>
        <taxon>Bacteria</taxon>
        <taxon>Bacillati</taxon>
        <taxon>Actinomycetota</taxon>
        <taxon>Actinomycetes</taxon>
        <taxon>Mycobacteriales</taxon>
        <taxon>Mycobacteriaceae</taxon>
        <taxon>Mycolicibacterium</taxon>
    </lineage>
</organism>
<dbReference type="GO" id="GO:0016787">
    <property type="term" value="F:hydrolase activity"/>
    <property type="evidence" value="ECO:0007669"/>
    <property type="project" value="UniProtKB-KW"/>
</dbReference>
<dbReference type="PANTHER" id="PTHR46438:SF11">
    <property type="entry name" value="LIPASE-RELATED"/>
    <property type="match status" value="1"/>
</dbReference>
<keyword evidence="3" id="KW-1185">Reference proteome</keyword>